<reference evidence="2" key="1">
    <citation type="journal article" date="2017" name="Nat. Microbiol.">
        <title>Global analysis of biosynthetic gene clusters reveals vast potential of secondary metabolite production in Penicillium species.</title>
        <authorList>
            <person name="Nielsen J.C."/>
            <person name="Grijseels S."/>
            <person name="Prigent S."/>
            <person name="Ji B."/>
            <person name="Dainat J."/>
            <person name="Nielsen K.F."/>
            <person name="Frisvad J.C."/>
            <person name="Workman M."/>
            <person name="Nielsen J."/>
        </authorList>
    </citation>
    <scope>NUCLEOTIDE SEQUENCE [LARGE SCALE GENOMIC DNA]</scope>
    <source>
        <strain evidence="2">IBT 31811</strain>
    </source>
</reference>
<comment type="caution">
    <text evidence="1">The sequence shown here is derived from an EMBL/GenBank/DDBJ whole genome shotgun (WGS) entry which is preliminary data.</text>
</comment>
<feature type="non-terminal residue" evidence="1">
    <location>
        <position position="90"/>
    </location>
</feature>
<proteinExistence type="predicted"/>
<accession>A0A1V6Q5J2</accession>
<gene>
    <name evidence="1" type="ORF">PENANT_c014G10322</name>
</gene>
<keyword evidence="2" id="KW-1185">Reference proteome</keyword>
<name>A0A1V6Q5J2_9EURO</name>
<evidence type="ECO:0000313" key="1">
    <source>
        <dbReference type="EMBL" id="OQD84066.1"/>
    </source>
</evidence>
<evidence type="ECO:0000313" key="2">
    <source>
        <dbReference type="Proteomes" id="UP000191672"/>
    </source>
</evidence>
<dbReference type="AlphaFoldDB" id="A0A1V6Q5J2"/>
<sequence>MGVSKINGTAAGEVQVHSLNGLRLSIGFWAGFSNPVLGPGQDFWPGAGFGPLTWVIVRPRRVSGLVRLAQLPGGEQYYTATIPEAPLVPQ</sequence>
<organism evidence="1 2">
    <name type="scientific">Penicillium antarcticum</name>
    <dbReference type="NCBI Taxonomy" id="416450"/>
    <lineage>
        <taxon>Eukaryota</taxon>
        <taxon>Fungi</taxon>
        <taxon>Dikarya</taxon>
        <taxon>Ascomycota</taxon>
        <taxon>Pezizomycotina</taxon>
        <taxon>Eurotiomycetes</taxon>
        <taxon>Eurotiomycetidae</taxon>
        <taxon>Eurotiales</taxon>
        <taxon>Aspergillaceae</taxon>
        <taxon>Penicillium</taxon>
    </lineage>
</organism>
<protein>
    <submittedName>
        <fullName evidence="1">Uncharacterized protein</fullName>
    </submittedName>
</protein>
<dbReference type="EMBL" id="MDYN01000014">
    <property type="protein sequence ID" value="OQD84066.1"/>
    <property type="molecule type" value="Genomic_DNA"/>
</dbReference>
<dbReference type="Proteomes" id="UP000191672">
    <property type="component" value="Unassembled WGS sequence"/>
</dbReference>